<dbReference type="InterPro" id="IPR051398">
    <property type="entry name" value="Polysacch_Deacetylase"/>
</dbReference>
<evidence type="ECO:0000259" key="3">
    <source>
        <dbReference type="PROSITE" id="PS51677"/>
    </source>
</evidence>
<dbReference type="AlphaFoldDB" id="A0A1T2E0I3"/>
<evidence type="ECO:0000256" key="2">
    <source>
        <dbReference type="ARBA" id="ARBA00022729"/>
    </source>
</evidence>
<dbReference type="InterPro" id="IPR011330">
    <property type="entry name" value="Glyco_hydro/deAcase_b/a-brl"/>
</dbReference>
<dbReference type="GO" id="GO:0005576">
    <property type="term" value="C:extracellular region"/>
    <property type="evidence" value="ECO:0007669"/>
    <property type="project" value="UniProtKB-SubCell"/>
</dbReference>
<dbReference type="SUPFAM" id="SSF88713">
    <property type="entry name" value="Glycoside hydrolase/deacetylase"/>
    <property type="match status" value="1"/>
</dbReference>
<dbReference type="GO" id="GO:0016810">
    <property type="term" value="F:hydrolase activity, acting on carbon-nitrogen (but not peptide) bonds"/>
    <property type="evidence" value="ECO:0007669"/>
    <property type="project" value="InterPro"/>
</dbReference>
<reference evidence="4 5" key="1">
    <citation type="submission" date="2016-11" db="EMBL/GenBank/DDBJ databases">
        <title>Mixed transmission modes and dynamic genome evolution in an obligate animal-bacterial symbiosis.</title>
        <authorList>
            <person name="Russell S.L."/>
            <person name="Corbett-Detig R.B."/>
            <person name="Cavanaugh C.M."/>
        </authorList>
    </citation>
    <scope>NUCLEOTIDE SEQUENCE [LARGE SCALE GENOMIC DNA]</scope>
    <source>
        <strain evidence="4">MA-KB16</strain>
    </source>
</reference>
<dbReference type="Pfam" id="PF01522">
    <property type="entry name" value="Polysacc_deac_1"/>
    <property type="match status" value="1"/>
</dbReference>
<sequence length="243" mass="28807">MKSIMYHYVRPDDQSLPYFRHLHIDDFIKQLEYLENEYGFLSKDDFLNCMESKEPVDGVVLTFDDGFKDHFHYVLPELKKLGLWGIFYIPTSPFTTRKLIDVHRIHMLIGKFSGQTIANALKNIIKEGMLSHNHVEEFQSETYSRQNNDNSTNYVKRCLNYFIDYKYRESVIDHLMSRFFPDESCMIDDFYMTKSEIREMNDQGMMIGSHTVNHPVMSKISLKYQESEIKKSRGFNSLVQRMG</sequence>
<dbReference type="InterPro" id="IPR002509">
    <property type="entry name" value="NODB_dom"/>
</dbReference>
<evidence type="ECO:0000313" key="4">
    <source>
        <dbReference type="EMBL" id="OOY35095.1"/>
    </source>
</evidence>
<dbReference type="GO" id="GO:0005975">
    <property type="term" value="P:carbohydrate metabolic process"/>
    <property type="evidence" value="ECO:0007669"/>
    <property type="project" value="InterPro"/>
</dbReference>
<comment type="caution">
    <text evidence="4">The sequence shown here is derived from an EMBL/GenBank/DDBJ whole genome shotgun (WGS) entry which is preliminary data.</text>
</comment>
<dbReference type="EMBL" id="MPNX01000007">
    <property type="protein sequence ID" value="OOY35095.1"/>
    <property type="molecule type" value="Genomic_DNA"/>
</dbReference>
<proteinExistence type="predicted"/>
<evidence type="ECO:0000313" key="5">
    <source>
        <dbReference type="Proteomes" id="UP000190962"/>
    </source>
</evidence>
<accession>A0A1T2E0I3</accession>
<protein>
    <recommendedName>
        <fullName evidence="3">NodB homology domain-containing protein</fullName>
    </recommendedName>
</protein>
<dbReference type="PROSITE" id="PS51677">
    <property type="entry name" value="NODB"/>
    <property type="match status" value="1"/>
</dbReference>
<gene>
    <name evidence="4" type="ORF">BOV88_06135</name>
</gene>
<dbReference type="PANTHER" id="PTHR34216:SF3">
    <property type="entry name" value="POLY-BETA-1,6-N-ACETYL-D-GLUCOSAMINE N-DEACETYLASE"/>
    <property type="match status" value="1"/>
</dbReference>
<organism evidence="4 5">
    <name type="scientific">Solemya velum gill symbiont</name>
    <dbReference type="NCBI Taxonomy" id="2340"/>
    <lineage>
        <taxon>Bacteria</taxon>
        <taxon>Pseudomonadati</taxon>
        <taxon>Pseudomonadota</taxon>
        <taxon>Gammaproteobacteria</taxon>
        <taxon>sulfur-oxidizing symbionts</taxon>
    </lineage>
</organism>
<comment type="subcellular location">
    <subcellularLocation>
        <location evidence="1">Secreted</location>
    </subcellularLocation>
</comment>
<dbReference type="Gene3D" id="3.20.20.370">
    <property type="entry name" value="Glycoside hydrolase/deacetylase"/>
    <property type="match status" value="1"/>
</dbReference>
<evidence type="ECO:0000256" key="1">
    <source>
        <dbReference type="ARBA" id="ARBA00004613"/>
    </source>
</evidence>
<keyword evidence="2" id="KW-0732">Signal</keyword>
<name>A0A1T2E0I3_SOVGS</name>
<feature type="domain" description="NodB homology" evidence="3">
    <location>
        <begin position="57"/>
        <end position="243"/>
    </location>
</feature>
<dbReference type="RefSeq" id="WP_179116263.1">
    <property type="nucleotide sequence ID" value="NZ_MPNX01000007.1"/>
</dbReference>
<dbReference type="Proteomes" id="UP000190962">
    <property type="component" value="Unassembled WGS sequence"/>
</dbReference>
<dbReference type="PANTHER" id="PTHR34216">
    <property type="match status" value="1"/>
</dbReference>